<evidence type="ECO:0000256" key="1">
    <source>
        <dbReference type="ARBA" id="ARBA00022649"/>
    </source>
</evidence>
<accession>A0A1F5ZNU8</accession>
<dbReference type="InterPro" id="IPR007712">
    <property type="entry name" value="RelE/ParE_toxin"/>
</dbReference>
<evidence type="ECO:0008006" key="4">
    <source>
        <dbReference type="Google" id="ProtNLM"/>
    </source>
</evidence>
<evidence type="ECO:0000313" key="3">
    <source>
        <dbReference type="Proteomes" id="UP000176923"/>
    </source>
</evidence>
<proteinExistence type="predicted"/>
<dbReference type="Gene3D" id="3.30.2310.20">
    <property type="entry name" value="RelE-like"/>
    <property type="match status" value="1"/>
</dbReference>
<dbReference type="AlphaFoldDB" id="A0A1F5ZNU8"/>
<dbReference type="Pfam" id="PF15738">
    <property type="entry name" value="YafQ_toxin"/>
    <property type="match status" value="1"/>
</dbReference>
<dbReference type="STRING" id="1798382.A3D77_03400"/>
<dbReference type="Proteomes" id="UP000176923">
    <property type="component" value="Unassembled WGS sequence"/>
</dbReference>
<sequence>MEIKFSKKFSKQEQKTPRSIQLSLYKRLNIFAKDPFNPVLNNHLLGGTLKGFRSINITGDWRALYIEKTFDDAGLVITFHLLGTHSELYG</sequence>
<keyword evidence="1" id="KW-1277">Toxin-antitoxin system</keyword>
<reference evidence="2 3" key="1">
    <citation type="journal article" date="2016" name="Nat. Commun.">
        <title>Thousands of microbial genomes shed light on interconnected biogeochemical processes in an aquifer system.</title>
        <authorList>
            <person name="Anantharaman K."/>
            <person name="Brown C.T."/>
            <person name="Hug L.A."/>
            <person name="Sharon I."/>
            <person name="Castelle C.J."/>
            <person name="Probst A.J."/>
            <person name="Thomas B.C."/>
            <person name="Singh A."/>
            <person name="Wilkins M.J."/>
            <person name="Karaoz U."/>
            <person name="Brodie E.L."/>
            <person name="Williams K.H."/>
            <person name="Hubbard S.S."/>
            <person name="Banfield J.F."/>
        </authorList>
    </citation>
    <scope>NUCLEOTIDE SEQUENCE [LARGE SCALE GENOMIC DNA]</scope>
</reference>
<name>A0A1F5ZNU8_9BACT</name>
<gene>
    <name evidence="2" type="ORF">A3D77_03400</name>
</gene>
<dbReference type="NCBIfam" id="TIGR02385">
    <property type="entry name" value="RelE_StbE"/>
    <property type="match status" value="1"/>
</dbReference>
<organism evidence="2 3">
    <name type="scientific">Candidatus Gottesmanbacteria bacterium RIFCSPHIGHO2_02_FULL_39_11</name>
    <dbReference type="NCBI Taxonomy" id="1798382"/>
    <lineage>
        <taxon>Bacteria</taxon>
        <taxon>Candidatus Gottesmaniibacteriota</taxon>
    </lineage>
</organism>
<dbReference type="SUPFAM" id="SSF143011">
    <property type="entry name" value="RelE-like"/>
    <property type="match status" value="1"/>
</dbReference>
<dbReference type="InterPro" id="IPR035093">
    <property type="entry name" value="RelE/ParE_toxin_dom_sf"/>
</dbReference>
<dbReference type="InterPro" id="IPR004386">
    <property type="entry name" value="Toxin_YafQ-like"/>
</dbReference>
<comment type="caution">
    <text evidence="2">The sequence shown here is derived from an EMBL/GenBank/DDBJ whole genome shotgun (WGS) entry which is preliminary data.</text>
</comment>
<evidence type="ECO:0000313" key="2">
    <source>
        <dbReference type="EMBL" id="OGG14004.1"/>
    </source>
</evidence>
<protein>
    <recommendedName>
        <fullName evidence="4">Addiction module toxin RelE</fullName>
    </recommendedName>
</protein>
<dbReference type="EMBL" id="MFJL01000032">
    <property type="protein sequence ID" value="OGG14004.1"/>
    <property type="molecule type" value="Genomic_DNA"/>
</dbReference>